<organism evidence="2 3">
    <name type="scientific">Pestalotiopsis fici (strain W106-1 / CGMCC3.15140)</name>
    <dbReference type="NCBI Taxonomy" id="1229662"/>
    <lineage>
        <taxon>Eukaryota</taxon>
        <taxon>Fungi</taxon>
        <taxon>Dikarya</taxon>
        <taxon>Ascomycota</taxon>
        <taxon>Pezizomycotina</taxon>
        <taxon>Sordariomycetes</taxon>
        <taxon>Xylariomycetidae</taxon>
        <taxon>Amphisphaeriales</taxon>
        <taxon>Sporocadaceae</taxon>
        <taxon>Pestalotiopsis</taxon>
    </lineage>
</organism>
<feature type="domain" description="N-acetyltransferase" evidence="1">
    <location>
        <begin position="19"/>
        <end position="185"/>
    </location>
</feature>
<dbReference type="InterPro" id="IPR016181">
    <property type="entry name" value="Acyl_CoA_acyltransferase"/>
</dbReference>
<dbReference type="AlphaFoldDB" id="W3XN10"/>
<dbReference type="PANTHER" id="PTHR43328">
    <property type="entry name" value="ACETYLTRANSFERASE-RELATED"/>
    <property type="match status" value="1"/>
</dbReference>
<dbReference type="eggNOG" id="ENOG502RXXF">
    <property type="taxonomic scope" value="Eukaryota"/>
</dbReference>
<dbReference type="HOGENOM" id="CLU_013985_3_4_1"/>
<gene>
    <name evidence="2" type="ORF">PFICI_01148</name>
</gene>
<dbReference type="PANTHER" id="PTHR43328:SF1">
    <property type="entry name" value="N-ACETYLTRANSFERASE DOMAIN-CONTAINING PROTEIN"/>
    <property type="match status" value="1"/>
</dbReference>
<dbReference type="Gene3D" id="3.40.630.30">
    <property type="match status" value="1"/>
</dbReference>
<dbReference type="Proteomes" id="UP000030651">
    <property type="component" value="Unassembled WGS sequence"/>
</dbReference>
<dbReference type="GeneID" id="19266161"/>
<dbReference type="KEGG" id="pfy:PFICI_01148"/>
<dbReference type="PROSITE" id="PS51186">
    <property type="entry name" value="GNAT"/>
    <property type="match status" value="1"/>
</dbReference>
<dbReference type="InParanoid" id="W3XN10"/>
<proteinExistence type="predicted"/>
<evidence type="ECO:0000259" key="1">
    <source>
        <dbReference type="PROSITE" id="PS51186"/>
    </source>
</evidence>
<dbReference type="Pfam" id="PF13302">
    <property type="entry name" value="Acetyltransf_3"/>
    <property type="match status" value="1"/>
</dbReference>
<dbReference type="GO" id="GO:0016747">
    <property type="term" value="F:acyltransferase activity, transferring groups other than amino-acyl groups"/>
    <property type="evidence" value="ECO:0007669"/>
    <property type="project" value="InterPro"/>
</dbReference>
<dbReference type="SUPFAM" id="SSF55729">
    <property type="entry name" value="Acyl-CoA N-acyltransferases (Nat)"/>
    <property type="match status" value="1"/>
</dbReference>
<dbReference type="OrthoDB" id="630895at2759"/>
<dbReference type="OMA" id="YRTWELG"/>
<dbReference type="EMBL" id="KI912109">
    <property type="protein sequence ID" value="ETS87320.1"/>
    <property type="molecule type" value="Genomic_DNA"/>
</dbReference>
<accession>W3XN10</accession>
<dbReference type="RefSeq" id="XP_007827920.1">
    <property type="nucleotide sequence ID" value="XM_007829729.1"/>
</dbReference>
<evidence type="ECO:0000313" key="3">
    <source>
        <dbReference type="Proteomes" id="UP000030651"/>
    </source>
</evidence>
<sequence>MAPTISEIPASAIVTTDKCFIRPIEMSDAPAMAAAANHADISHFMRNKFPSPYTLDDAKSFINFSSQRQPRVNYCICLNDGTYAGGIGLIPSDPTDTECRTWELGYWLAKEQWGKGITTAAVKGFCKWTFDTFPELHRIEANVYETNNGSMKVLERVGFLREGVRRKAYYKHGQYWDVTMFGLLKDDL</sequence>
<evidence type="ECO:0000313" key="2">
    <source>
        <dbReference type="EMBL" id="ETS87320.1"/>
    </source>
</evidence>
<reference evidence="3" key="1">
    <citation type="journal article" date="2015" name="BMC Genomics">
        <title>Genomic and transcriptomic analysis of the endophytic fungus Pestalotiopsis fici reveals its lifestyle and high potential for synthesis of natural products.</title>
        <authorList>
            <person name="Wang X."/>
            <person name="Zhang X."/>
            <person name="Liu L."/>
            <person name="Xiang M."/>
            <person name="Wang W."/>
            <person name="Sun X."/>
            <person name="Che Y."/>
            <person name="Guo L."/>
            <person name="Liu G."/>
            <person name="Guo L."/>
            <person name="Wang C."/>
            <person name="Yin W.B."/>
            <person name="Stadler M."/>
            <person name="Zhang X."/>
            <person name="Liu X."/>
        </authorList>
    </citation>
    <scope>NUCLEOTIDE SEQUENCE [LARGE SCALE GENOMIC DNA]</scope>
    <source>
        <strain evidence="3">W106-1 / CGMCC3.15140</strain>
    </source>
</reference>
<name>W3XN10_PESFW</name>
<dbReference type="InterPro" id="IPR000182">
    <property type="entry name" value="GNAT_dom"/>
</dbReference>
<keyword evidence="3" id="KW-1185">Reference proteome</keyword>
<protein>
    <recommendedName>
        <fullName evidence="1">N-acetyltransferase domain-containing protein</fullName>
    </recommendedName>
</protein>